<dbReference type="AlphaFoldDB" id="A0A0R2CUK0"/>
<dbReference type="EMBL" id="AYYI01000068">
    <property type="protein sequence ID" value="KRM95453.1"/>
    <property type="molecule type" value="Genomic_DNA"/>
</dbReference>
<feature type="transmembrane region" description="Helical" evidence="1">
    <location>
        <begin position="28"/>
        <end position="49"/>
    </location>
</feature>
<evidence type="ECO:0000313" key="2">
    <source>
        <dbReference type="EMBL" id="KRM95453.1"/>
    </source>
</evidence>
<gene>
    <name evidence="2" type="ORF">FC24_GL002127</name>
</gene>
<organism evidence="2 3">
    <name type="scientific">Loigolactobacillus rennini DSM 20253</name>
    <dbReference type="NCBI Taxonomy" id="1423796"/>
    <lineage>
        <taxon>Bacteria</taxon>
        <taxon>Bacillati</taxon>
        <taxon>Bacillota</taxon>
        <taxon>Bacilli</taxon>
        <taxon>Lactobacillales</taxon>
        <taxon>Lactobacillaceae</taxon>
        <taxon>Loigolactobacillus</taxon>
    </lineage>
</organism>
<keyword evidence="1" id="KW-1133">Transmembrane helix</keyword>
<accession>A0A0R2CUK0</accession>
<dbReference type="STRING" id="1423796.FC24_GL002127"/>
<sequence length="85" mass="9271">MKFNIVLAKLKIFKEGTSLHQETTFLKAVIIGLVLVVLGGCCFAIPNIIHIGWQFHNRNPVQLDSLADATLTSSDCPANCIYAAI</sequence>
<keyword evidence="1" id="KW-0812">Transmembrane</keyword>
<proteinExistence type="predicted"/>
<protein>
    <submittedName>
        <fullName evidence="2">Uncharacterized protein</fullName>
    </submittedName>
</protein>
<evidence type="ECO:0000313" key="3">
    <source>
        <dbReference type="Proteomes" id="UP000051638"/>
    </source>
</evidence>
<reference evidence="2 3" key="1">
    <citation type="journal article" date="2015" name="Genome Announc.">
        <title>Expanding the biotechnology potential of lactobacilli through comparative genomics of 213 strains and associated genera.</title>
        <authorList>
            <person name="Sun Z."/>
            <person name="Harris H.M."/>
            <person name="McCann A."/>
            <person name="Guo C."/>
            <person name="Argimon S."/>
            <person name="Zhang W."/>
            <person name="Yang X."/>
            <person name="Jeffery I.B."/>
            <person name="Cooney J.C."/>
            <person name="Kagawa T.F."/>
            <person name="Liu W."/>
            <person name="Song Y."/>
            <person name="Salvetti E."/>
            <person name="Wrobel A."/>
            <person name="Rasinkangas P."/>
            <person name="Parkhill J."/>
            <person name="Rea M.C."/>
            <person name="O'Sullivan O."/>
            <person name="Ritari J."/>
            <person name="Douillard F.P."/>
            <person name="Paul Ross R."/>
            <person name="Yang R."/>
            <person name="Briner A.E."/>
            <person name="Felis G.E."/>
            <person name="de Vos W.M."/>
            <person name="Barrangou R."/>
            <person name="Klaenhammer T.R."/>
            <person name="Caufield P.W."/>
            <person name="Cui Y."/>
            <person name="Zhang H."/>
            <person name="O'Toole P.W."/>
        </authorList>
    </citation>
    <scope>NUCLEOTIDE SEQUENCE [LARGE SCALE GENOMIC DNA]</scope>
    <source>
        <strain evidence="2 3">DSM 20253</strain>
    </source>
</reference>
<dbReference type="Proteomes" id="UP000051638">
    <property type="component" value="Unassembled WGS sequence"/>
</dbReference>
<dbReference type="PATRIC" id="fig|1423796.3.peg.2156"/>
<comment type="caution">
    <text evidence="2">The sequence shown here is derived from an EMBL/GenBank/DDBJ whole genome shotgun (WGS) entry which is preliminary data.</text>
</comment>
<keyword evidence="3" id="KW-1185">Reference proteome</keyword>
<name>A0A0R2CUK0_9LACO</name>
<keyword evidence="1" id="KW-0472">Membrane</keyword>
<evidence type="ECO:0000256" key="1">
    <source>
        <dbReference type="SAM" id="Phobius"/>
    </source>
</evidence>